<dbReference type="OrthoDB" id="1645191at2"/>
<protein>
    <recommendedName>
        <fullName evidence="3">DUF669 domain-containing protein</fullName>
    </recommendedName>
</protein>
<evidence type="ECO:0008006" key="3">
    <source>
        <dbReference type="Google" id="ProtNLM"/>
    </source>
</evidence>
<sequence>MNTEGRELDWDDSIQNDSSFVELPEGDYDFVIDHYERGRSKGSEKLPPSNMATVFFNITGPDGSMATIRENFILHSKLEWKLSELFCSVGLKKKGEELRMNWNALPGLTGRAHVTLSPDRNDPSKKYNHIDKLYPKEPKKFEAGKF</sequence>
<dbReference type="AlphaFoldDB" id="C6LG25"/>
<dbReference type="STRING" id="168384.SAMN05660368_03717"/>
<dbReference type="EMBL" id="ACCL02000011">
    <property type="protein sequence ID" value="EET60389.1"/>
    <property type="molecule type" value="Genomic_DNA"/>
</dbReference>
<dbReference type="eggNOG" id="ENOG5032U9C">
    <property type="taxonomic scope" value="Bacteria"/>
</dbReference>
<accession>C6LG25</accession>
<dbReference type="RefSeq" id="WP_006862369.1">
    <property type="nucleotide sequence ID" value="NZ_ACCL02000011.1"/>
</dbReference>
<reference evidence="1" key="1">
    <citation type="submission" date="2009-07" db="EMBL/GenBank/DDBJ databases">
        <authorList>
            <person name="Weinstock G."/>
            <person name="Sodergren E."/>
            <person name="Clifton S."/>
            <person name="Fulton L."/>
            <person name="Fulton B."/>
            <person name="Courtney L."/>
            <person name="Fronick C."/>
            <person name="Harrison M."/>
            <person name="Strong C."/>
            <person name="Farmer C."/>
            <person name="Delahaunty K."/>
            <person name="Markovic C."/>
            <person name="Hall O."/>
            <person name="Minx P."/>
            <person name="Tomlinson C."/>
            <person name="Mitreva M."/>
            <person name="Nelson J."/>
            <person name="Hou S."/>
            <person name="Wollam A."/>
            <person name="Pepin K.H."/>
            <person name="Johnson M."/>
            <person name="Bhonagiri V."/>
            <person name="Nash W.E."/>
            <person name="Warren W."/>
            <person name="Chinwalla A."/>
            <person name="Mardis E.R."/>
            <person name="Wilson R.K."/>
        </authorList>
    </citation>
    <scope>NUCLEOTIDE SEQUENCE [LARGE SCALE GENOMIC DNA]</scope>
    <source>
        <strain evidence="1">DSM 14469</strain>
    </source>
</reference>
<name>C6LG25_9FIRM</name>
<gene>
    <name evidence="1" type="ORF">BRYFOR_07585</name>
</gene>
<evidence type="ECO:0000313" key="2">
    <source>
        <dbReference type="Proteomes" id="UP000005561"/>
    </source>
</evidence>
<comment type="caution">
    <text evidence="1">The sequence shown here is derived from an EMBL/GenBank/DDBJ whole genome shotgun (WGS) entry which is preliminary data.</text>
</comment>
<organism evidence="1 2">
    <name type="scientific">Marvinbryantia formatexigens DSM 14469</name>
    <dbReference type="NCBI Taxonomy" id="478749"/>
    <lineage>
        <taxon>Bacteria</taxon>
        <taxon>Bacillati</taxon>
        <taxon>Bacillota</taxon>
        <taxon>Clostridia</taxon>
        <taxon>Lachnospirales</taxon>
        <taxon>Lachnospiraceae</taxon>
        <taxon>Marvinbryantia</taxon>
    </lineage>
</organism>
<dbReference type="Proteomes" id="UP000005561">
    <property type="component" value="Unassembled WGS sequence"/>
</dbReference>
<evidence type="ECO:0000313" key="1">
    <source>
        <dbReference type="EMBL" id="EET60389.1"/>
    </source>
</evidence>
<keyword evidence="2" id="KW-1185">Reference proteome</keyword>
<proteinExistence type="predicted"/>